<feature type="compositionally biased region" description="Basic and acidic residues" evidence="7">
    <location>
        <begin position="91"/>
        <end position="107"/>
    </location>
</feature>
<feature type="compositionally biased region" description="Polar residues" evidence="7">
    <location>
        <begin position="411"/>
        <end position="422"/>
    </location>
</feature>
<dbReference type="GO" id="GO:0016301">
    <property type="term" value="F:kinase activity"/>
    <property type="evidence" value="ECO:0007669"/>
    <property type="project" value="UniProtKB-KW"/>
</dbReference>
<feature type="region of interest" description="Disordered" evidence="7">
    <location>
        <begin position="805"/>
        <end position="827"/>
    </location>
</feature>
<feature type="compositionally biased region" description="Basic and acidic residues" evidence="7">
    <location>
        <begin position="362"/>
        <end position="376"/>
    </location>
</feature>
<dbReference type="Proteomes" id="UP000695000">
    <property type="component" value="Unplaced"/>
</dbReference>
<evidence type="ECO:0000256" key="3">
    <source>
        <dbReference type="ARBA" id="ARBA00022679"/>
    </source>
</evidence>
<feature type="compositionally biased region" description="Basic and acidic residues" evidence="7">
    <location>
        <begin position="198"/>
        <end position="217"/>
    </location>
</feature>
<keyword evidence="3" id="KW-0808">Transferase</keyword>
<keyword evidence="6" id="KW-0067">ATP-binding</keyword>
<evidence type="ECO:0000256" key="5">
    <source>
        <dbReference type="ARBA" id="ARBA00022777"/>
    </source>
</evidence>
<organism evidence="9 10">
    <name type="scientific">Nicrophorus vespilloides</name>
    <name type="common">Boreal carrion beetle</name>
    <dbReference type="NCBI Taxonomy" id="110193"/>
    <lineage>
        <taxon>Eukaryota</taxon>
        <taxon>Metazoa</taxon>
        <taxon>Ecdysozoa</taxon>
        <taxon>Arthropoda</taxon>
        <taxon>Hexapoda</taxon>
        <taxon>Insecta</taxon>
        <taxon>Pterygota</taxon>
        <taxon>Neoptera</taxon>
        <taxon>Endopterygota</taxon>
        <taxon>Coleoptera</taxon>
        <taxon>Polyphaga</taxon>
        <taxon>Staphyliniformia</taxon>
        <taxon>Silphidae</taxon>
        <taxon>Nicrophorinae</taxon>
        <taxon>Nicrophorus</taxon>
    </lineage>
</organism>
<keyword evidence="2" id="KW-0723">Serine/threonine-protein kinase</keyword>
<feature type="compositionally biased region" description="Acidic residues" evidence="7">
    <location>
        <begin position="427"/>
        <end position="441"/>
    </location>
</feature>
<dbReference type="InterPro" id="IPR011009">
    <property type="entry name" value="Kinase-like_dom_sf"/>
</dbReference>
<evidence type="ECO:0000256" key="2">
    <source>
        <dbReference type="ARBA" id="ARBA00022527"/>
    </source>
</evidence>
<dbReference type="PROSITE" id="PS00108">
    <property type="entry name" value="PROTEIN_KINASE_ST"/>
    <property type="match status" value="1"/>
</dbReference>
<evidence type="ECO:0000313" key="9">
    <source>
        <dbReference type="Proteomes" id="UP000695000"/>
    </source>
</evidence>
<dbReference type="InterPro" id="IPR008271">
    <property type="entry name" value="Ser/Thr_kinase_AS"/>
</dbReference>
<evidence type="ECO:0000256" key="6">
    <source>
        <dbReference type="ARBA" id="ARBA00022840"/>
    </source>
</evidence>
<dbReference type="InterPro" id="IPR050108">
    <property type="entry name" value="CDK"/>
</dbReference>
<dbReference type="SMART" id="SM00220">
    <property type="entry name" value="S_TKc"/>
    <property type="match status" value="1"/>
</dbReference>
<comment type="similarity">
    <text evidence="1">Belongs to the protein kinase superfamily. CMGC Ser/Thr protein kinase family. CDC2/CDKX subfamily.</text>
</comment>
<dbReference type="PROSITE" id="PS50011">
    <property type="entry name" value="PROTEIN_KINASE_DOM"/>
    <property type="match status" value="1"/>
</dbReference>
<evidence type="ECO:0000259" key="8">
    <source>
        <dbReference type="PROSITE" id="PS50011"/>
    </source>
</evidence>
<feature type="compositionally biased region" description="Low complexity" evidence="7">
    <location>
        <begin position="386"/>
        <end position="398"/>
    </location>
</feature>
<dbReference type="PANTHER" id="PTHR24056">
    <property type="entry name" value="CELL DIVISION PROTEIN KINASE"/>
    <property type="match status" value="1"/>
</dbReference>
<dbReference type="Gene3D" id="1.10.510.10">
    <property type="entry name" value="Transferase(Phosphotransferase) domain 1"/>
    <property type="match status" value="1"/>
</dbReference>
<reference evidence="10" key="1">
    <citation type="submission" date="2025-08" db="UniProtKB">
        <authorList>
            <consortium name="RefSeq"/>
        </authorList>
    </citation>
    <scope>IDENTIFICATION</scope>
    <source>
        <tissue evidence="10">Whole Larva</tissue>
    </source>
</reference>
<dbReference type="Pfam" id="PF00069">
    <property type="entry name" value="Pkinase"/>
    <property type="match status" value="1"/>
</dbReference>
<dbReference type="CDD" id="cd07843">
    <property type="entry name" value="STKc_CDC2L1"/>
    <property type="match status" value="1"/>
</dbReference>
<dbReference type="InterPro" id="IPR045267">
    <property type="entry name" value="CDK11/PITSLRE_STKc"/>
</dbReference>
<feature type="compositionally biased region" description="Basic and acidic residues" evidence="7">
    <location>
        <begin position="132"/>
        <end position="189"/>
    </location>
</feature>
<feature type="compositionally biased region" description="Basic and acidic residues" evidence="7">
    <location>
        <begin position="461"/>
        <end position="473"/>
    </location>
</feature>
<dbReference type="Gene3D" id="3.30.200.20">
    <property type="entry name" value="Phosphorylase Kinase, domain 1"/>
    <property type="match status" value="1"/>
</dbReference>
<accession>A0ABM1MAJ2</accession>
<dbReference type="PANTHER" id="PTHR24056:SF107">
    <property type="entry name" value="CYCLIN-DEPENDENT KINASE 11A-RELATED"/>
    <property type="match status" value="1"/>
</dbReference>
<keyword evidence="5 10" id="KW-0418">Kinase</keyword>
<dbReference type="InterPro" id="IPR000719">
    <property type="entry name" value="Prot_kinase_dom"/>
</dbReference>
<feature type="compositionally biased region" description="Acidic residues" evidence="7">
    <location>
        <begin position="34"/>
        <end position="43"/>
    </location>
</feature>
<dbReference type="GeneID" id="108558995"/>
<dbReference type="SUPFAM" id="SSF56112">
    <property type="entry name" value="Protein kinase-like (PK-like)"/>
    <property type="match status" value="1"/>
</dbReference>
<keyword evidence="9" id="KW-1185">Reference proteome</keyword>
<feature type="compositionally biased region" description="Basic and acidic residues" evidence="7">
    <location>
        <begin position="399"/>
        <end position="410"/>
    </location>
</feature>
<feature type="compositionally biased region" description="Basic and acidic residues" evidence="7">
    <location>
        <begin position="257"/>
        <end position="268"/>
    </location>
</feature>
<evidence type="ECO:0000313" key="10">
    <source>
        <dbReference type="RefSeq" id="XP_017771592.1"/>
    </source>
</evidence>
<evidence type="ECO:0000256" key="4">
    <source>
        <dbReference type="ARBA" id="ARBA00022741"/>
    </source>
</evidence>
<dbReference type="RefSeq" id="XP_017771592.1">
    <property type="nucleotide sequence ID" value="XM_017916103.1"/>
</dbReference>
<feature type="compositionally biased region" description="Basic and acidic residues" evidence="7">
    <location>
        <begin position="277"/>
        <end position="327"/>
    </location>
</feature>
<name>A0ABM1MAJ2_NICVS</name>
<sequence>MSYAGSGDDQSEDGELRQSPVDTKAKGDTMDFSLSEEDPDTMDGLDIKPPQAHAGQASRKRREGHDRHHKRSERHGREERHSHRKHHRDRKEREQQHYQREKERYYKEQQQQQVAASYKDNSYSEVQYVNERVYRERKEESSRRHAERKYEEKKMKEARYSEKMRREKYEEDKRLTGDRTLQDLRERLLNKRNSGSSKGEEDYVREKQEHRDKKYSENPDSVLQGESGMYVKEIISISTNEDRKHRRSGGGGGGGGDDTRYNSRMDDDKLTEEERAEQDLRREKLLEAEREMARQKEQRERRHLEKQVRKRRIMEDMMNHKRLKSDDNVVEVSDNSEDEEVEEEAESDYVEDEEDDGVEEDGEHRERSEAESSAREGDEEEDESRSPSSERSPVSVRSDNQKSTHSDGSVKSRTASPKSNGIGNDYVLEDEEEEEEEEDDERAAAEKVAKVDGCADDDGEEVRNAQEETEKKIDEDLPPYFPAIQGCRSVEEFQCLNKIEEGTYGVVYRARDKRTDDIVALKRLKMEKEKEGFPITSLREINTLLKGQHPNIVTVREIVVGSNMDKIFIVMDYVEHDLKSLMETMRNKKQTFTTCEVKCLLSQLLKAVSHLHDNWILHRDLKTSNLLLSHKGILKVGDFGLAREYGSPLKAYTPIVVTLWYRAPELLLCTKEYSTPIDVWSVGCIFAELLLMHALFPGKSEVDQLNRIFRDLGTPNEKIWTGFNKLPAVQKMKFAEYPVSNLRQRFGMLGEIGLSLLMGFLTYDPEKRIAAEEALNHAYFKEAPLPLDPAMFPTWPAKSELGHRKAMAAASPKPPSGGREFKQLGGDGDDDGYGFRIGISAVDSRRLAMGGGFSLKF</sequence>
<feature type="compositionally biased region" description="Acidic residues" evidence="7">
    <location>
        <begin position="334"/>
        <end position="361"/>
    </location>
</feature>
<protein>
    <submittedName>
        <fullName evidence="10">Serine/threonine-protein kinase PITSLRE</fullName>
    </submittedName>
</protein>
<feature type="compositionally biased region" description="Basic residues" evidence="7">
    <location>
        <begin position="58"/>
        <end position="74"/>
    </location>
</feature>
<evidence type="ECO:0000256" key="7">
    <source>
        <dbReference type="SAM" id="MobiDB-lite"/>
    </source>
</evidence>
<feature type="region of interest" description="Disordered" evidence="7">
    <location>
        <begin position="1"/>
        <end position="473"/>
    </location>
</feature>
<proteinExistence type="inferred from homology"/>
<evidence type="ECO:0000256" key="1">
    <source>
        <dbReference type="ARBA" id="ARBA00006485"/>
    </source>
</evidence>
<feature type="domain" description="Protein kinase" evidence="8">
    <location>
        <begin position="493"/>
        <end position="780"/>
    </location>
</feature>
<keyword evidence="4" id="KW-0547">Nucleotide-binding</keyword>
<gene>
    <name evidence="10" type="primary">LOC108558995</name>
</gene>